<comment type="similarity">
    <text evidence="1">Belongs to the histone deacetylase family.</text>
</comment>
<dbReference type="InterPro" id="IPR044150">
    <property type="entry name" value="HDAC_classIV"/>
</dbReference>
<dbReference type="Proteomes" id="UP001221686">
    <property type="component" value="Unassembled WGS sequence"/>
</dbReference>
<dbReference type="PANTHER" id="PTHR10625:SF23">
    <property type="entry name" value="HISTONE DEACETYLASE 11"/>
    <property type="match status" value="1"/>
</dbReference>
<comment type="caution">
    <text evidence="4">The sequence shown here is derived from an EMBL/GenBank/DDBJ whole genome shotgun (WGS) entry which is preliminary data.</text>
</comment>
<evidence type="ECO:0000259" key="3">
    <source>
        <dbReference type="Pfam" id="PF00850"/>
    </source>
</evidence>
<evidence type="ECO:0000256" key="1">
    <source>
        <dbReference type="ARBA" id="ARBA00005947"/>
    </source>
</evidence>
<gene>
    <name evidence="4" type="ORF">POL25_15865</name>
</gene>
<dbReference type="EMBL" id="JAQNDL010000001">
    <property type="protein sequence ID" value="MDC0718385.1"/>
    <property type="molecule type" value="Genomic_DNA"/>
</dbReference>
<dbReference type="InterPro" id="IPR037138">
    <property type="entry name" value="His_deacetylse_dom_sf"/>
</dbReference>
<sequence length="613" mass="67883">MPTIRPAMTTGEKIFRHLRRRANQMFARLRPPPATFVYGPHYECSWPGSEVDEVRGERILTALAAEGLVTFEQVRRPSLATYHAIRRVHDDAYLDACQRPEVMVDILGGLEVSEVDTARILDLQRAMTGGTMLATDIALGTGKIAVNLGGGFHHAQRGRGRGFCVFHDVAVAIAEQRALGFHERILVVDLDQHDGDGTRSLFADDPSVFTLSIHNQHWGATEAVASTSVALGDVVGDTLYLETVQLHLTEALRQHRPRLIYFLAGTDPAAGDKIGVWQISAEGMLGRDIAVFEAIRAFAPDAAVVVCLAGGYGPSTWQHSARSFAWLQSGHRGFEPPDNDELTLMRARHYAALLKPAELTGEGDDLGLTLEDLVPSLAATAREPRFLGYYSRQGLELALERHGFLGRLRGKGFQPSLEFNLVDPQRHILKIFGDAEHKELLFELVVRRDRRTVPGFELLAIDWLLLQNPREHFSADRPALPGQRHPGLGLFEETVALLIIACERVGLAGLVVTPSQYHLAVQWQKRLRFVDPRAGARMRAVREAMPGASLAEAARALHEGRVVDPSGRPCSYEPSPMIFPLSDELKAELDPENYLRAIDEAAEDYRFQLSSPR</sequence>
<accession>A0ABT5DZ07</accession>
<organism evidence="4 5">
    <name type="scientific">Nannocystis bainbridge</name>
    <dbReference type="NCBI Taxonomy" id="2995303"/>
    <lineage>
        <taxon>Bacteria</taxon>
        <taxon>Pseudomonadati</taxon>
        <taxon>Myxococcota</taxon>
        <taxon>Polyangia</taxon>
        <taxon>Nannocystales</taxon>
        <taxon>Nannocystaceae</taxon>
        <taxon>Nannocystis</taxon>
    </lineage>
</organism>
<dbReference type="InterPro" id="IPR000286">
    <property type="entry name" value="HDACs"/>
</dbReference>
<protein>
    <submittedName>
        <fullName evidence="4">Histone deacetylase</fullName>
    </submittedName>
</protein>
<dbReference type="RefSeq" id="WP_272086861.1">
    <property type="nucleotide sequence ID" value="NZ_JAQNDL010000001.1"/>
</dbReference>
<dbReference type="CDD" id="cd09993">
    <property type="entry name" value="HDAC_classIV"/>
    <property type="match status" value="1"/>
</dbReference>
<dbReference type="SUPFAM" id="SSF52768">
    <property type="entry name" value="Arginase/deacetylase"/>
    <property type="match status" value="1"/>
</dbReference>
<keyword evidence="5" id="KW-1185">Reference proteome</keyword>
<dbReference type="InterPro" id="IPR023801">
    <property type="entry name" value="His_deacetylse_dom"/>
</dbReference>
<reference evidence="4 5" key="1">
    <citation type="submission" date="2022-11" db="EMBL/GenBank/DDBJ databases">
        <title>Minimal conservation of predation-associated metabolite biosynthetic gene clusters underscores biosynthetic potential of Myxococcota including descriptions for ten novel species: Archangium lansinium sp. nov., Myxococcus landrumus sp. nov., Nannocystis bai.</title>
        <authorList>
            <person name="Ahearne A."/>
            <person name="Stevens C."/>
            <person name="Dowd S."/>
        </authorList>
    </citation>
    <scope>NUCLEOTIDE SEQUENCE [LARGE SCALE GENOMIC DNA]</scope>
    <source>
        <strain evidence="4 5">BB15-2</strain>
    </source>
</reference>
<feature type="domain" description="Histone deacetylase" evidence="3">
    <location>
        <begin position="53"/>
        <end position="324"/>
    </location>
</feature>
<proteinExistence type="inferred from homology"/>
<evidence type="ECO:0000313" key="5">
    <source>
        <dbReference type="Proteomes" id="UP001221686"/>
    </source>
</evidence>
<dbReference type="PANTHER" id="PTHR10625">
    <property type="entry name" value="HISTONE DEACETYLASE HDAC1-RELATED"/>
    <property type="match status" value="1"/>
</dbReference>
<dbReference type="InterPro" id="IPR023696">
    <property type="entry name" value="Ureohydrolase_dom_sf"/>
</dbReference>
<dbReference type="Gene3D" id="3.40.800.20">
    <property type="entry name" value="Histone deacetylase domain"/>
    <property type="match status" value="1"/>
</dbReference>
<name>A0ABT5DZ07_9BACT</name>
<keyword evidence="2" id="KW-0378">Hydrolase</keyword>
<evidence type="ECO:0000256" key="2">
    <source>
        <dbReference type="ARBA" id="ARBA00022801"/>
    </source>
</evidence>
<dbReference type="Pfam" id="PF00850">
    <property type="entry name" value="Hist_deacetyl"/>
    <property type="match status" value="1"/>
</dbReference>
<dbReference type="PRINTS" id="PR01270">
    <property type="entry name" value="HDASUPER"/>
</dbReference>
<evidence type="ECO:0000313" key="4">
    <source>
        <dbReference type="EMBL" id="MDC0718385.1"/>
    </source>
</evidence>